<organism evidence="1">
    <name type="scientific">gut metagenome</name>
    <dbReference type="NCBI Taxonomy" id="749906"/>
    <lineage>
        <taxon>unclassified sequences</taxon>
        <taxon>metagenomes</taxon>
        <taxon>organismal metagenomes</taxon>
    </lineage>
</organism>
<proteinExistence type="predicted"/>
<gene>
    <name evidence="1" type="ORF">EVA_03501</name>
</gene>
<dbReference type="EMBL" id="AMCI01000637">
    <property type="protein sequence ID" value="EJX08391.1"/>
    <property type="molecule type" value="Genomic_DNA"/>
</dbReference>
<evidence type="ECO:0000313" key="1">
    <source>
        <dbReference type="EMBL" id="EJX08391.1"/>
    </source>
</evidence>
<accession>J9D6K4</accession>
<protein>
    <submittedName>
        <fullName evidence="1">Uncharacterized protein</fullName>
    </submittedName>
</protein>
<name>J9D6K4_9ZZZZ</name>
<sequence>MKYFQQKCEEKYEALGQQELTTRDDVSHWSQCRLEGAGWMDIPRQAAPNESFGCCGQAWDTLATQAQSDIAPNDMIISVDGYSPQADFAVRFGAFVYDYNKSHLR</sequence>
<reference evidence="1" key="1">
    <citation type="journal article" date="2012" name="PLoS ONE">
        <title>Gene sets for utilization of primary and secondary nutrition supplies in the distal gut of endangered iberian lynx.</title>
        <authorList>
            <person name="Alcaide M."/>
            <person name="Messina E."/>
            <person name="Richter M."/>
            <person name="Bargiela R."/>
            <person name="Peplies J."/>
            <person name="Huws S.A."/>
            <person name="Newbold C.J."/>
            <person name="Golyshin P.N."/>
            <person name="Simon M.A."/>
            <person name="Lopez G."/>
            <person name="Yakimov M.M."/>
            <person name="Ferrer M."/>
        </authorList>
    </citation>
    <scope>NUCLEOTIDE SEQUENCE</scope>
</reference>
<comment type="caution">
    <text evidence="1">The sequence shown here is derived from an EMBL/GenBank/DDBJ whole genome shotgun (WGS) entry which is preliminary data.</text>
</comment>
<dbReference type="AlphaFoldDB" id="J9D6K4"/>